<dbReference type="PROSITE" id="PS51208">
    <property type="entry name" value="AUTOTRANSPORTER"/>
    <property type="match status" value="1"/>
</dbReference>
<gene>
    <name evidence="3" type="ORF">SAMN06265370_1272</name>
</gene>
<dbReference type="InterPro" id="IPR050491">
    <property type="entry name" value="AmpC-like"/>
</dbReference>
<dbReference type="SMART" id="SM00869">
    <property type="entry name" value="Autotransporter"/>
    <property type="match status" value="1"/>
</dbReference>
<evidence type="ECO:0000313" key="4">
    <source>
        <dbReference type="Proteomes" id="UP000198417"/>
    </source>
</evidence>
<accession>A0A238ZAQ9</accession>
<dbReference type="PANTHER" id="PTHR46825">
    <property type="entry name" value="D-ALANYL-D-ALANINE-CARBOXYPEPTIDASE/ENDOPEPTIDASE AMPH"/>
    <property type="match status" value="1"/>
</dbReference>
<dbReference type="Gene3D" id="2.40.128.130">
    <property type="entry name" value="Autotransporter beta-domain"/>
    <property type="match status" value="1"/>
</dbReference>
<dbReference type="InterPro" id="IPR001466">
    <property type="entry name" value="Beta-lactam-related"/>
</dbReference>
<dbReference type="SUPFAM" id="SSF56601">
    <property type="entry name" value="beta-lactamase/transpeptidase-like"/>
    <property type="match status" value="1"/>
</dbReference>
<organism evidence="3 4">
    <name type="scientific">Puniceibacterium sediminis</name>
    <dbReference type="NCBI Taxonomy" id="1608407"/>
    <lineage>
        <taxon>Bacteria</taxon>
        <taxon>Pseudomonadati</taxon>
        <taxon>Pseudomonadota</taxon>
        <taxon>Alphaproteobacteria</taxon>
        <taxon>Rhodobacterales</taxon>
        <taxon>Paracoccaceae</taxon>
        <taxon>Puniceibacterium</taxon>
    </lineage>
</organism>
<dbReference type="OrthoDB" id="5377981at2"/>
<feature type="domain" description="Autotransporter" evidence="2">
    <location>
        <begin position="757"/>
        <end position="1027"/>
    </location>
</feature>
<feature type="signal peptide" evidence="1">
    <location>
        <begin position="1"/>
        <end position="24"/>
    </location>
</feature>
<dbReference type="SUPFAM" id="SSF103515">
    <property type="entry name" value="Autotransporter"/>
    <property type="match status" value="1"/>
</dbReference>
<dbReference type="InterPro" id="IPR036709">
    <property type="entry name" value="Autotransporte_beta_dom_sf"/>
</dbReference>
<dbReference type="Proteomes" id="UP000198417">
    <property type="component" value="Unassembled WGS sequence"/>
</dbReference>
<dbReference type="Pfam" id="PF03797">
    <property type="entry name" value="Autotransporter"/>
    <property type="match status" value="1"/>
</dbReference>
<name>A0A238ZAQ9_9RHOB</name>
<dbReference type="PANTHER" id="PTHR46825:SF7">
    <property type="entry name" value="D-ALANYL-D-ALANINE CARBOXYPEPTIDASE"/>
    <property type="match status" value="1"/>
</dbReference>
<evidence type="ECO:0000256" key="1">
    <source>
        <dbReference type="SAM" id="SignalP"/>
    </source>
</evidence>
<dbReference type="Gene3D" id="3.40.710.10">
    <property type="entry name" value="DD-peptidase/beta-lactamase superfamily"/>
    <property type="match status" value="1"/>
</dbReference>
<proteinExistence type="predicted"/>
<protein>
    <submittedName>
        <fullName evidence="3">CubicO group peptidase, beta-lactamase class C family</fullName>
    </submittedName>
</protein>
<feature type="chain" id="PRO_5012579485" evidence="1">
    <location>
        <begin position="25"/>
        <end position="1027"/>
    </location>
</feature>
<dbReference type="Pfam" id="PF00144">
    <property type="entry name" value="Beta-lactamase"/>
    <property type="match status" value="1"/>
</dbReference>
<sequence>MYEFSKNQTALIICLLLPSYPASAQNVLSLTDLLDTTHESTVGEFGFFGSTAAIQFGDATRWTNATGVTGPASASEGGRALVVEDRFHIGSQTKTYTGTVVLQFVDDGVVSLDDTLQDWYTLQPTATAALSVMPQSLRETLTVHDLLSMRTGVAEYLGGPDPNNPGRTVLDVWNANAGNYDLTRQQLLTASLALAPTMTPGDQSTFEYSNANFMMAGIIAEAASCQAGNCRDIGQLITDEVITPLNLTDTLYPIGTEWGTTQHTNGTWDYYGTLTDFSETTPSVPNSAGAMISNIEDQLTWLVELTTNAQGILDAATFAERLQNTTDMNGMVGTVAGGYGLGIYGQHSLETGAFMLGHGGEISGYQTLMFHFPGDLNTSLDDLFIVGNINTFLNIPSDRAFLPSDINSIYYDLQKTVLLYNAYQANPNGCTSNAGGTTCTATTVADTTIVVGNTFTIQPSGQRWVSPAVDFDAAVPTYVFYGDNATGVTATDTAVTVEADGILEGYGNSLTLLQLGGTANTVDISGEIEATGSDAVAIDASAGSNDTITVTSAGNVTGDILATGGSDVLRVDGAVLGDITLGSAARLEGSGMVMGMVAGPGTVIPGTPNSTAASSMTVARFEPTGGALEITVFGSAGTANILLVDEQKSEGFAVSDTGIAVLNGSTLRLSGTPLSGDFQAPILTATNGVTGTFSQIEDTADLLDPAPGRLQYDLIYTADSVLLTSTSPAAFDAVAAGSYNDSLIVLDQAQEQVSSSNRPIRPFGFARALGSFASYASQDSVAGFDIGTGGLAAGVGGPLGALGYFALTVAQTETSANVENGGGDQDINNLSTGFSFGFGVGALDIAASVFYGQADVDYRRKTGSGTAHGSTEQQRWSAIIGMGQTVARGNWSPGWHSSLAYFKVTEDAFTETARTGVAMSFEDRSYERVRLGLGVKSESKPRDLALSPWVSADLFYHADIDSSDIRYSASGSSGTLKARSADGLEVRVGAGASYTAGSGPIWSAGITASGGDLATTVRLDASLGFNF</sequence>
<dbReference type="InterPro" id="IPR012338">
    <property type="entry name" value="Beta-lactam/transpept-like"/>
</dbReference>
<keyword evidence="1" id="KW-0732">Signal</keyword>
<evidence type="ECO:0000313" key="3">
    <source>
        <dbReference type="EMBL" id="SNR80152.1"/>
    </source>
</evidence>
<reference evidence="3 4" key="1">
    <citation type="submission" date="2017-06" db="EMBL/GenBank/DDBJ databases">
        <authorList>
            <person name="Kim H.J."/>
            <person name="Triplett B.A."/>
        </authorList>
    </citation>
    <scope>NUCLEOTIDE SEQUENCE [LARGE SCALE GENOMIC DNA]</scope>
    <source>
        <strain evidence="3 4">DSM 29052</strain>
    </source>
</reference>
<dbReference type="EMBL" id="FZNN01000027">
    <property type="protein sequence ID" value="SNR80152.1"/>
    <property type="molecule type" value="Genomic_DNA"/>
</dbReference>
<dbReference type="AlphaFoldDB" id="A0A238ZAQ9"/>
<evidence type="ECO:0000259" key="2">
    <source>
        <dbReference type="PROSITE" id="PS51208"/>
    </source>
</evidence>
<dbReference type="InterPro" id="IPR005546">
    <property type="entry name" value="Autotransporte_beta"/>
</dbReference>
<keyword evidence="4" id="KW-1185">Reference proteome</keyword>